<feature type="domain" description="HTH tetR-type" evidence="5">
    <location>
        <begin position="6"/>
        <end position="66"/>
    </location>
</feature>
<evidence type="ECO:0000259" key="5">
    <source>
        <dbReference type="PROSITE" id="PS50977"/>
    </source>
</evidence>
<keyword evidence="7" id="KW-1185">Reference proteome</keyword>
<dbReference type="InterPro" id="IPR001647">
    <property type="entry name" value="HTH_TetR"/>
</dbReference>
<evidence type="ECO:0000313" key="7">
    <source>
        <dbReference type="Proteomes" id="UP000553776"/>
    </source>
</evidence>
<dbReference type="PANTHER" id="PTHR30055">
    <property type="entry name" value="HTH-TYPE TRANSCRIPTIONAL REGULATOR RUTR"/>
    <property type="match status" value="1"/>
</dbReference>
<evidence type="ECO:0000256" key="2">
    <source>
        <dbReference type="ARBA" id="ARBA00023125"/>
    </source>
</evidence>
<dbReference type="InterPro" id="IPR023772">
    <property type="entry name" value="DNA-bd_HTH_TetR-type_CS"/>
</dbReference>
<keyword evidence="2 4" id="KW-0238">DNA-binding</keyword>
<dbReference type="PANTHER" id="PTHR30055:SF234">
    <property type="entry name" value="HTH-TYPE TRANSCRIPTIONAL REGULATOR BETI"/>
    <property type="match status" value="1"/>
</dbReference>
<dbReference type="GO" id="GO:0003700">
    <property type="term" value="F:DNA-binding transcription factor activity"/>
    <property type="evidence" value="ECO:0007669"/>
    <property type="project" value="TreeGrafter"/>
</dbReference>
<comment type="caution">
    <text evidence="6">The sequence shown here is derived from an EMBL/GenBank/DDBJ whole genome shotgun (WGS) entry which is preliminary data.</text>
</comment>
<reference evidence="6 7" key="1">
    <citation type="submission" date="2020-08" db="EMBL/GenBank/DDBJ databases">
        <title>Cohnella phylogeny.</title>
        <authorList>
            <person name="Dunlap C."/>
        </authorList>
    </citation>
    <scope>NUCLEOTIDE SEQUENCE [LARGE SCALE GENOMIC DNA]</scope>
    <source>
        <strain evidence="6 7">DSM 25239</strain>
    </source>
</reference>
<dbReference type="InterPro" id="IPR036271">
    <property type="entry name" value="Tet_transcr_reg_TetR-rel_C_sf"/>
</dbReference>
<dbReference type="Pfam" id="PF17938">
    <property type="entry name" value="TetR_C_29"/>
    <property type="match status" value="1"/>
</dbReference>
<dbReference type="GO" id="GO:0000976">
    <property type="term" value="F:transcription cis-regulatory region binding"/>
    <property type="evidence" value="ECO:0007669"/>
    <property type="project" value="TreeGrafter"/>
</dbReference>
<name>A0A841UD81_9BACL</name>
<dbReference type="EMBL" id="JACJVR010000145">
    <property type="protein sequence ID" value="MBB6695881.1"/>
    <property type="molecule type" value="Genomic_DNA"/>
</dbReference>
<evidence type="ECO:0000313" key="6">
    <source>
        <dbReference type="EMBL" id="MBB6695881.1"/>
    </source>
</evidence>
<dbReference type="SUPFAM" id="SSF48498">
    <property type="entry name" value="Tetracyclin repressor-like, C-terminal domain"/>
    <property type="match status" value="1"/>
</dbReference>
<dbReference type="Gene3D" id="1.10.357.10">
    <property type="entry name" value="Tetracycline Repressor, domain 2"/>
    <property type="match status" value="1"/>
</dbReference>
<dbReference type="PROSITE" id="PS01081">
    <property type="entry name" value="HTH_TETR_1"/>
    <property type="match status" value="1"/>
</dbReference>
<dbReference type="InterPro" id="IPR041474">
    <property type="entry name" value="NicS_C"/>
</dbReference>
<evidence type="ECO:0000256" key="4">
    <source>
        <dbReference type="PROSITE-ProRule" id="PRU00335"/>
    </source>
</evidence>
<feature type="DNA-binding region" description="H-T-H motif" evidence="4">
    <location>
        <begin position="29"/>
        <end position="48"/>
    </location>
</feature>
<dbReference type="PROSITE" id="PS50977">
    <property type="entry name" value="HTH_TETR_2"/>
    <property type="match status" value="1"/>
</dbReference>
<dbReference type="Proteomes" id="UP000553776">
    <property type="component" value="Unassembled WGS sequence"/>
</dbReference>
<sequence length="204" mass="23519">MESAEQDVKVRLLLAAKKLFSRQGFDGTTIRQICEEANANVALISYHFGGKDNIFKAIFDYSFPRAMIRQAFEEPVDPVTGMRMMIREVIHYQERDPQLVRIIQHESVHSPARTEIIREYLFPIWEKARALLAEGRRQGVFRFRSLDSTFLYIWGGILFPRHFGLFEPVLSEPPATKEQRIEDVTSIVLGALKCEAEAGEKVKF</sequence>
<dbReference type="Gene3D" id="1.10.10.60">
    <property type="entry name" value="Homeodomain-like"/>
    <property type="match status" value="1"/>
</dbReference>
<proteinExistence type="predicted"/>
<dbReference type="RefSeq" id="WP_185139832.1">
    <property type="nucleotide sequence ID" value="NZ_BORM01000001.1"/>
</dbReference>
<organism evidence="6 7">
    <name type="scientific">Cohnella xylanilytica</name>
    <dbReference type="NCBI Taxonomy" id="557555"/>
    <lineage>
        <taxon>Bacteria</taxon>
        <taxon>Bacillati</taxon>
        <taxon>Bacillota</taxon>
        <taxon>Bacilli</taxon>
        <taxon>Bacillales</taxon>
        <taxon>Paenibacillaceae</taxon>
        <taxon>Cohnella</taxon>
    </lineage>
</organism>
<evidence type="ECO:0000256" key="1">
    <source>
        <dbReference type="ARBA" id="ARBA00023015"/>
    </source>
</evidence>
<dbReference type="InterPro" id="IPR009057">
    <property type="entry name" value="Homeodomain-like_sf"/>
</dbReference>
<evidence type="ECO:0000256" key="3">
    <source>
        <dbReference type="ARBA" id="ARBA00023163"/>
    </source>
</evidence>
<dbReference type="PRINTS" id="PR00455">
    <property type="entry name" value="HTHTETR"/>
</dbReference>
<dbReference type="AlphaFoldDB" id="A0A841UD81"/>
<protein>
    <submittedName>
        <fullName evidence="6">TetR/AcrR family transcriptional regulator</fullName>
    </submittedName>
</protein>
<accession>A0A841UD81</accession>
<dbReference type="InterPro" id="IPR050109">
    <property type="entry name" value="HTH-type_TetR-like_transc_reg"/>
</dbReference>
<dbReference type="Pfam" id="PF00440">
    <property type="entry name" value="TetR_N"/>
    <property type="match status" value="1"/>
</dbReference>
<keyword evidence="3" id="KW-0804">Transcription</keyword>
<keyword evidence="1" id="KW-0805">Transcription regulation</keyword>
<gene>
    <name evidence="6" type="ORF">H7B90_31280</name>
</gene>
<dbReference type="SUPFAM" id="SSF46689">
    <property type="entry name" value="Homeodomain-like"/>
    <property type="match status" value="1"/>
</dbReference>